<name>A0A6J7JCV2_9ZZZZ</name>
<proteinExistence type="predicted"/>
<dbReference type="EMBL" id="CAFBMK010000246">
    <property type="protein sequence ID" value="CAB4941135.1"/>
    <property type="molecule type" value="Genomic_DNA"/>
</dbReference>
<sequence>MRYGDDLATSASVEAGFERHRLVVRGLVTETMAAEIQAAASDPSGPIALGLDVRVERRMVA</sequence>
<protein>
    <submittedName>
        <fullName evidence="1">Unannotated protein</fullName>
    </submittedName>
</protein>
<accession>A0A6J7JCV2</accession>
<gene>
    <name evidence="1" type="ORF">UFOPK3564_02958</name>
</gene>
<dbReference type="AlphaFoldDB" id="A0A6J7JCV2"/>
<reference evidence="1" key="1">
    <citation type="submission" date="2020-05" db="EMBL/GenBank/DDBJ databases">
        <authorList>
            <person name="Chiriac C."/>
            <person name="Salcher M."/>
            <person name="Ghai R."/>
            <person name="Kavagutti S V."/>
        </authorList>
    </citation>
    <scope>NUCLEOTIDE SEQUENCE</scope>
</reference>
<evidence type="ECO:0000313" key="1">
    <source>
        <dbReference type="EMBL" id="CAB4941135.1"/>
    </source>
</evidence>
<organism evidence="1">
    <name type="scientific">freshwater metagenome</name>
    <dbReference type="NCBI Taxonomy" id="449393"/>
    <lineage>
        <taxon>unclassified sequences</taxon>
        <taxon>metagenomes</taxon>
        <taxon>ecological metagenomes</taxon>
    </lineage>
</organism>